<dbReference type="InterPro" id="IPR000160">
    <property type="entry name" value="GGDEF_dom"/>
</dbReference>
<dbReference type="InterPro" id="IPR035965">
    <property type="entry name" value="PAS-like_dom_sf"/>
</dbReference>
<dbReference type="SMART" id="SM00267">
    <property type="entry name" value="GGDEF"/>
    <property type="match status" value="1"/>
</dbReference>
<dbReference type="SMART" id="SM00091">
    <property type="entry name" value="PAS"/>
    <property type="match status" value="1"/>
</dbReference>
<dbReference type="RefSeq" id="WP_055671325.1">
    <property type="nucleotide sequence ID" value="NZ_CXWD01000005.1"/>
</dbReference>
<dbReference type="PANTHER" id="PTHR45138">
    <property type="entry name" value="REGULATORY COMPONENTS OF SENSORY TRANSDUCTION SYSTEM"/>
    <property type="match status" value="1"/>
</dbReference>
<accession>A0A0M7A000</accession>
<dbReference type="EMBL" id="CXWD01000005">
    <property type="protein sequence ID" value="CTQ67796.1"/>
    <property type="molecule type" value="Genomic_DNA"/>
</dbReference>
<dbReference type="SUPFAM" id="SSF55073">
    <property type="entry name" value="Nucleotide cyclase"/>
    <property type="match status" value="1"/>
</dbReference>
<dbReference type="AlphaFoldDB" id="A0A0M7A000"/>
<dbReference type="PROSITE" id="PS50112">
    <property type="entry name" value="PAS"/>
    <property type="match status" value="1"/>
</dbReference>
<dbReference type="PANTHER" id="PTHR45138:SF9">
    <property type="entry name" value="DIGUANYLATE CYCLASE DGCM-RELATED"/>
    <property type="match status" value="1"/>
</dbReference>
<dbReference type="InterPro" id="IPR050469">
    <property type="entry name" value="Diguanylate_Cyclase"/>
</dbReference>
<dbReference type="CDD" id="cd00130">
    <property type="entry name" value="PAS"/>
    <property type="match status" value="1"/>
</dbReference>
<dbReference type="GO" id="GO:0052621">
    <property type="term" value="F:diguanylate cyclase activity"/>
    <property type="evidence" value="ECO:0007669"/>
    <property type="project" value="UniProtKB-EC"/>
</dbReference>
<gene>
    <name evidence="5" type="primary">cph2_6</name>
    <name evidence="5" type="ORF">LAX5112_01523</name>
</gene>
<evidence type="ECO:0000259" key="3">
    <source>
        <dbReference type="PROSITE" id="PS50112"/>
    </source>
</evidence>
<dbReference type="STRING" id="388408.LAX5112_01523"/>
<comment type="catalytic activity">
    <reaction evidence="2">
        <text>2 GTP = 3',3'-c-di-GMP + 2 diphosphate</text>
        <dbReference type="Rhea" id="RHEA:24898"/>
        <dbReference type="ChEBI" id="CHEBI:33019"/>
        <dbReference type="ChEBI" id="CHEBI:37565"/>
        <dbReference type="ChEBI" id="CHEBI:58805"/>
        <dbReference type="EC" id="2.7.7.65"/>
    </reaction>
</comment>
<evidence type="ECO:0000259" key="4">
    <source>
        <dbReference type="PROSITE" id="PS50887"/>
    </source>
</evidence>
<dbReference type="Proteomes" id="UP000053235">
    <property type="component" value="Unassembled WGS sequence"/>
</dbReference>
<dbReference type="CDD" id="cd01949">
    <property type="entry name" value="GGDEF"/>
    <property type="match status" value="1"/>
</dbReference>
<dbReference type="GO" id="GO:1902201">
    <property type="term" value="P:negative regulation of bacterial-type flagellum-dependent cell motility"/>
    <property type="evidence" value="ECO:0007669"/>
    <property type="project" value="TreeGrafter"/>
</dbReference>
<keyword evidence="6" id="KW-1185">Reference proteome</keyword>
<dbReference type="GO" id="GO:0005886">
    <property type="term" value="C:plasma membrane"/>
    <property type="evidence" value="ECO:0007669"/>
    <property type="project" value="TreeGrafter"/>
</dbReference>
<feature type="domain" description="GGDEF" evidence="4">
    <location>
        <begin position="179"/>
        <end position="320"/>
    </location>
</feature>
<reference evidence="6" key="1">
    <citation type="submission" date="2015-07" db="EMBL/GenBank/DDBJ databases">
        <authorList>
            <person name="Rodrigo-Torres Lidia"/>
            <person name="Arahal R.David."/>
        </authorList>
    </citation>
    <scope>NUCLEOTIDE SEQUENCE [LARGE SCALE GENOMIC DNA]</scope>
    <source>
        <strain evidence="6">CECT 5112</strain>
    </source>
</reference>
<dbReference type="SUPFAM" id="SSF55785">
    <property type="entry name" value="PYP-like sensor domain (PAS domain)"/>
    <property type="match status" value="1"/>
</dbReference>
<dbReference type="Gene3D" id="3.30.450.20">
    <property type="entry name" value="PAS domain"/>
    <property type="match status" value="1"/>
</dbReference>
<proteinExistence type="predicted"/>
<dbReference type="NCBIfam" id="TIGR00229">
    <property type="entry name" value="sensory_box"/>
    <property type="match status" value="1"/>
</dbReference>
<dbReference type="EC" id="2.7.7.65" evidence="1"/>
<dbReference type="NCBIfam" id="TIGR00254">
    <property type="entry name" value="GGDEF"/>
    <property type="match status" value="1"/>
</dbReference>
<evidence type="ECO:0000256" key="2">
    <source>
        <dbReference type="ARBA" id="ARBA00034247"/>
    </source>
</evidence>
<evidence type="ECO:0000313" key="5">
    <source>
        <dbReference type="EMBL" id="CTQ67796.1"/>
    </source>
</evidence>
<protein>
    <recommendedName>
        <fullName evidence="1">diguanylate cyclase</fullName>
        <ecNumber evidence="1">2.7.7.65</ecNumber>
    </recommendedName>
</protein>
<dbReference type="Pfam" id="PF00990">
    <property type="entry name" value="GGDEF"/>
    <property type="match status" value="1"/>
</dbReference>
<evidence type="ECO:0000313" key="6">
    <source>
        <dbReference type="Proteomes" id="UP000053235"/>
    </source>
</evidence>
<dbReference type="GO" id="GO:0043709">
    <property type="term" value="P:cell adhesion involved in single-species biofilm formation"/>
    <property type="evidence" value="ECO:0007669"/>
    <property type="project" value="TreeGrafter"/>
</dbReference>
<dbReference type="Gene3D" id="3.30.70.270">
    <property type="match status" value="1"/>
</dbReference>
<dbReference type="InterPro" id="IPR043128">
    <property type="entry name" value="Rev_trsase/Diguanyl_cyclase"/>
</dbReference>
<sequence length="324" mass="34384">MALDQNGGTASGAAASQPSNLNFETLLSLSGDAILQLGLTGTLEYASPSAARLFGWDSEKLPEHLSDLVYLGPPNPEAETLHKILSGAATPDVSLPHADLQLRSAHGSLVWAEVTTHLIEKGGEPAAFAVFFRSIARQKELEGLLEAATQTDTLTGLFNRRAFEDTLNREWAIALRENTHTTLIKVSVDKFDAISEQYGQSAADDCVTKVADVLKDTARRPADVAARISMSEFALLLPRTHEMGAETISAYIQVAIQDLGIPNPGNTAHNGVVTASVGTACAVAEHKGVLESSEFLLAASESCVFQARQKGGNRVNFSMSVLGG</sequence>
<evidence type="ECO:0000256" key="1">
    <source>
        <dbReference type="ARBA" id="ARBA00012528"/>
    </source>
</evidence>
<feature type="domain" description="PAS" evidence="3">
    <location>
        <begin position="19"/>
        <end position="61"/>
    </location>
</feature>
<name>A0A0M7A000_9HYPH</name>
<organism evidence="5 6">
    <name type="scientific">Roseibium alexandrii</name>
    <dbReference type="NCBI Taxonomy" id="388408"/>
    <lineage>
        <taxon>Bacteria</taxon>
        <taxon>Pseudomonadati</taxon>
        <taxon>Pseudomonadota</taxon>
        <taxon>Alphaproteobacteria</taxon>
        <taxon>Hyphomicrobiales</taxon>
        <taxon>Stappiaceae</taxon>
        <taxon>Roseibium</taxon>
    </lineage>
</organism>
<dbReference type="InterPro" id="IPR000014">
    <property type="entry name" value="PAS"/>
</dbReference>
<dbReference type="PROSITE" id="PS50887">
    <property type="entry name" value="GGDEF"/>
    <property type="match status" value="1"/>
</dbReference>
<dbReference type="InterPro" id="IPR029787">
    <property type="entry name" value="Nucleotide_cyclase"/>
</dbReference>